<evidence type="ECO:0000259" key="7">
    <source>
        <dbReference type="Pfam" id="PF07967"/>
    </source>
</evidence>
<feature type="domain" description="C3HC-type" evidence="7">
    <location>
        <begin position="103"/>
        <end position="242"/>
    </location>
</feature>
<feature type="region of interest" description="Disordered" evidence="6">
    <location>
        <begin position="390"/>
        <end position="434"/>
    </location>
</feature>
<protein>
    <recommendedName>
        <fullName evidence="11">C3HC-type domain-containing protein</fullName>
    </recommendedName>
</protein>
<keyword evidence="2" id="KW-0479">Metal-binding</keyword>
<dbReference type="EMBL" id="VICG01000013">
    <property type="protein sequence ID" value="KAA8565508.1"/>
    <property type="molecule type" value="Genomic_DNA"/>
</dbReference>
<sequence>MNTTKRKFNALLNGLGSKKSDSSLSAGPHEVNKIPEKPQPDLDSNMKKPRISYSSSTANRLSSLTRASSAAVSELDNARRNLSPVAKLSPVPISTEDPPKWAPYDRTEFLRRLKSFSNLTDWTPKPTRVNEVEWAKRGWVCQKKERVRCCFCNVEILVKLNKKEEDGREKEVYIAENIENALVDKYVELIITSHDESCPWRQRGCDDVIFKLPLNKPAITIQTLRERYNELQQRADHLPYLSNMAPPEGFDIDLITSYLPADFLGSSPETGQANPPNEINKVALMMSLCGWQGHKHDRLGQQLESVSCQTCYRILGLWMFKSKSISATGQETVPAIVPGLDPIAQHREYCPWRDPVSQNGLAATQNKKLRALAGWEVVLRVLKTEHGLRVGREKNEKGSRRSYVSPATNEGGGEYGDDLTPDFADDEDAKSIRDAKDKDLMTRFRRVKTFIALKKRPSGEVKNKRFSAA</sequence>
<feature type="domain" description="NuBaID C-terminal" evidence="8">
    <location>
        <begin position="283"/>
        <end position="389"/>
    </location>
</feature>
<comment type="subcellular location">
    <subcellularLocation>
        <location evidence="1">Nucleus</location>
    </subcellularLocation>
</comment>
<proteinExistence type="predicted"/>
<feature type="compositionally biased region" description="Acidic residues" evidence="6">
    <location>
        <begin position="415"/>
        <end position="428"/>
    </location>
</feature>
<organism evidence="9 10">
    <name type="scientific">Monilinia fructicola</name>
    <name type="common">Brown rot fungus</name>
    <name type="synonym">Ciboria fructicola</name>
    <dbReference type="NCBI Taxonomy" id="38448"/>
    <lineage>
        <taxon>Eukaryota</taxon>
        <taxon>Fungi</taxon>
        <taxon>Dikarya</taxon>
        <taxon>Ascomycota</taxon>
        <taxon>Pezizomycotina</taxon>
        <taxon>Leotiomycetes</taxon>
        <taxon>Helotiales</taxon>
        <taxon>Sclerotiniaceae</taxon>
        <taxon>Monilinia</taxon>
    </lineage>
</organism>
<keyword evidence="3" id="KW-0863">Zinc-finger</keyword>
<reference evidence="9 10" key="1">
    <citation type="submission" date="2019-06" db="EMBL/GenBank/DDBJ databases">
        <title>Genome Sequence of the Brown Rot Fungal Pathogen Monilinia fructicola.</title>
        <authorList>
            <person name="De Miccolis Angelini R.M."/>
            <person name="Landi L."/>
            <person name="Abate D."/>
            <person name="Pollastro S."/>
            <person name="Romanazzi G."/>
            <person name="Faretra F."/>
        </authorList>
    </citation>
    <scope>NUCLEOTIDE SEQUENCE [LARGE SCALE GENOMIC DNA]</scope>
    <source>
        <strain evidence="9 10">Mfrc123</strain>
    </source>
</reference>
<feature type="compositionally biased region" description="Low complexity" evidence="6">
    <location>
        <begin position="11"/>
        <end position="25"/>
    </location>
</feature>
<feature type="compositionally biased region" description="Basic and acidic residues" evidence="6">
    <location>
        <begin position="30"/>
        <end position="46"/>
    </location>
</feature>
<comment type="caution">
    <text evidence="9">The sequence shown here is derived from an EMBL/GenBank/DDBJ whole genome shotgun (WGS) entry which is preliminary data.</text>
</comment>
<evidence type="ECO:0000256" key="6">
    <source>
        <dbReference type="SAM" id="MobiDB-lite"/>
    </source>
</evidence>
<dbReference type="AlphaFoldDB" id="A0A5M9J7E0"/>
<evidence type="ECO:0008006" key="11">
    <source>
        <dbReference type="Google" id="ProtNLM"/>
    </source>
</evidence>
<keyword evidence="5" id="KW-0539">Nucleus</keyword>
<dbReference type="PANTHER" id="PTHR15835">
    <property type="entry name" value="NUCLEAR-INTERACTING PARTNER OF ALK"/>
    <property type="match status" value="1"/>
</dbReference>
<keyword evidence="4" id="KW-0862">Zinc</keyword>
<dbReference type="Proteomes" id="UP000322873">
    <property type="component" value="Unassembled WGS sequence"/>
</dbReference>
<evidence type="ECO:0000313" key="10">
    <source>
        <dbReference type="Proteomes" id="UP000322873"/>
    </source>
</evidence>
<dbReference type="SUPFAM" id="SSF57924">
    <property type="entry name" value="Inhibitor of apoptosis (IAP) repeat"/>
    <property type="match status" value="1"/>
</dbReference>
<dbReference type="GO" id="GO:0005634">
    <property type="term" value="C:nucleus"/>
    <property type="evidence" value="ECO:0007669"/>
    <property type="project" value="UniProtKB-SubCell"/>
</dbReference>
<dbReference type="GO" id="GO:0008270">
    <property type="term" value="F:zinc ion binding"/>
    <property type="evidence" value="ECO:0007669"/>
    <property type="project" value="UniProtKB-KW"/>
</dbReference>
<accession>A0A5M9J7E0</accession>
<dbReference type="PANTHER" id="PTHR15835:SF6">
    <property type="entry name" value="ZINC FINGER C3HC-TYPE PROTEIN 1"/>
    <property type="match status" value="1"/>
</dbReference>
<dbReference type="Pfam" id="PF08600">
    <property type="entry name" value="NuBaID_C"/>
    <property type="match status" value="1"/>
</dbReference>
<evidence type="ECO:0000259" key="8">
    <source>
        <dbReference type="Pfam" id="PF08600"/>
    </source>
</evidence>
<evidence type="ECO:0000256" key="5">
    <source>
        <dbReference type="ARBA" id="ARBA00023242"/>
    </source>
</evidence>
<evidence type="ECO:0000256" key="3">
    <source>
        <dbReference type="ARBA" id="ARBA00022771"/>
    </source>
</evidence>
<evidence type="ECO:0000313" key="9">
    <source>
        <dbReference type="EMBL" id="KAA8565508.1"/>
    </source>
</evidence>
<feature type="region of interest" description="Disordered" evidence="6">
    <location>
        <begin position="1"/>
        <end position="58"/>
    </location>
</feature>
<name>A0A5M9J7E0_MONFR</name>
<evidence type="ECO:0000256" key="1">
    <source>
        <dbReference type="ARBA" id="ARBA00004123"/>
    </source>
</evidence>
<dbReference type="Pfam" id="PF07967">
    <property type="entry name" value="zf-C3HC"/>
    <property type="match status" value="1"/>
</dbReference>
<evidence type="ECO:0000256" key="2">
    <source>
        <dbReference type="ARBA" id="ARBA00022723"/>
    </source>
</evidence>
<dbReference type="VEuPathDB" id="FungiDB:MFRU_006g00920"/>
<dbReference type="InterPro" id="IPR012935">
    <property type="entry name" value="NuBaID_N"/>
</dbReference>
<feature type="compositionally biased region" description="Basic and acidic residues" evidence="6">
    <location>
        <begin position="390"/>
        <end position="399"/>
    </location>
</feature>
<evidence type="ECO:0000256" key="4">
    <source>
        <dbReference type="ARBA" id="ARBA00022833"/>
    </source>
</evidence>
<dbReference type="InterPro" id="IPR013909">
    <property type="entry name" value="NuBaID_C"/>
</dbReference>
<keyword evidence="10" id="KW-1185">Reference proteome</keyword>
<gene>
    <name evidence="9" type="ORF">EYC84_009366</name>
</gene>